<sequence length="214" mass="24292">MGILEFATTQRNMLRQMSEIVHHTEVTLKKVESDSSPVMVKRQELTQHPLPSDSSSWSSISTSPGMGGFSAVTSQASISDSSRIYLPSDRDRRSTSPASLQDDDDDINEEVHQAALDTMEMDDIDMNSLKRRGKGEYVCPFWRTCQKGGLEHDGTPKIFNRNCMFRQHIQKHSKPHKCRLPRCPNKEGFARKDQLLRHQQNVKHDHLEGSIASC</sequence>
<reference evidence="2" key="1">
    <citation type="submission" date="2023-02" db="EMBL/GenBank/DDBJ databases">
        <title>Colletotrichum kahawae CIFC_Que2 genome sequencing and assembly.</title>
        <authorList>
            <person name="Baroncelli R."/>
        </authorList>
    </citation>
    <scope>NUCLEOTIDE SEQUENCE</scope>
    <source>
        <strain evidence="2">CIFC_Que2</strain>
    </source>
</reference>
<evidence type="ECO:0008006" key="4">
    <source>
        <dbReference type="Google" id="ProtNLM"/>
    </source>
</evidence>
<proteinExistence type="predicted"/>
<keyword evidence="3" id="KW-1185">Reference proteome</keyword>
<evidence type="ECO:0000313" key="2">
    <source>
        <dbReference type="EMBL" id="KAK2728883.1"/>
    </source>
</evidence>
<organism evidence="2 3">
    <name type="scientific">Colletotrichum kahawae</name>
    <name type="common">Coffee berry disease fungus</name>
    <dbReference type="NCBI Taxonomy" id="34407"/>
    <lineage>
        <taxon>Eukaryota</taxon>
        <taxon>Fungi</taxon>
        <taxon>Dikarya</taxon>
        <taxon>Ascomycota</taxon>
        <taxon>Pezizomycotina</taxon>
        <taxon>Sordariomycetes</taxon>
        <taxon>Hypocreomycetidae</taxon>
        <taxon>Glomerellales</taxon>
        <taxon>Glomerellaceae</taxon>
        <taxon>Colletotrichum</taxon>
        <taxon>Colletotrichum gloeosporioides species complex</taxon>
    </lineage>
</organism>
<dbReference type="EMBL" id="VYYT01000875">
    <property type="protein sequence ID" value="KAK2728883.1"/>
    <property type="molecule type" value="Genomic_DNA"/>
</dbReference>
<name>A0AAE0CYJ4_COLKA</name>
<evidence type="ECO:0000256" key="1">
    <source>
        <dbReference type="SAM" id="MobiDB-lite"/>
    </source>
</evidence>
<dbReference type="Proteomes" id="UP001281614">
    <property type="component" value="Unassembled WGS sequence"/>
</dbReference>
<accession>A0AAE0CYJ4</accession>
<comment type="caution">
    <text evidence="2">The sequence shown here is derived from an EMBL/GenBank/DDBJ whole genome shotgun (WGS) entry which is preliminary data.</text>
</comment>
<gene>
    <name evidence="2" type="ORF">CKAH01_10711</name>
</gene>
<evidence type="ECO:0000313" key="3">
    <source>
        <dbReference type="Proteomes" id="UP001281614"/>
    </source>
</evidence>
<feature type="region of interest" description="Disordered" evidence="1">
    <location>
        <begin position="80"/>
        <end position="107"/>
    </location>
</feature>
<dbReference type="AlphaFoldDB" id="A0AAE0CYJ4"/>
<protein>
    <recommendedName>
        <fullName evidence="4">C2H2-type domain-containing protein</fullName>
    </recommendedName>
</protein>